<sequence length="300" mass="32040">MSPNTPWASSTPSCGADSGNPDVPTEPQEHVPNNKSDQWAGLFGEGGYLWGDIDTAKAVWPLAMWCFLTGYMDIVAFSAIFVWCAFQTGNTAQLALALARLWEIPGDTVFRTADQQALCSLLSFLGGSFVGRLGDRMGSNTRMWLFTGTMIQAFFTMAAAVAISQSGQGSVAPNRSSPAWTNAITFVCLGFMSASMGLQGIMGKRINSQFATTVVLTSVWCELVADPKLLNLRKGIISRDYKILAIFALFLGAFLGRAILAEIGSAGALGVATGIRVLLAFGWLFVPSKNARVESRAGPV</sequence>
<reference evidence="1" key="1">
    <citation type="submission" date="2019-10" db="EMBL/GenBank/DDBJ databases">
        <authorList>
            <consortium name="DOE Joint Genome Institute"/>
            <person name="Kuo A."/>
            <person name="Miyauchi S."/>
            <person name="Kiss E."/>
            <person name="Drula E."/>
            <person name="Kohler A."/>
            <person name="Sanchez-Garcia M."/>
            <person name="Andreopoulos B."/>
            <person name="Barry K.W."/>
            <person name="Bonito G."/>
            <person name="Buee M."/>
            <person name="Carver A."/>
            <person name="Chen C."/>
            <person name="Cichocki N."/>
            <person name="Clum A."/>
            <person name="Culley D."/>
            <person name="Crous P.W."/>
            <person name="Fauchery L."/>
            <person name="Girlanda M."/>
            <person name="Hayes R."/>
            <person name="Keri Z."/>
            <person name="Labutti K."/>
            <person name="Lipzen A."/>
            <person name="Lombard V."/>
            <person name="Magnuson J."/>
            <person name="Maillard F."/>
            <person name="Morin E."/>
            <person name="Murat C."/>
            <person name="Nolan M."/>
            <person name="Ohm R."/>
            <person name="Pangilinan J."/>
            <person name="Pereira M."/>
            <person name="Perotto S."/>
            <person name="Peter M."/>
            <person name="Riley R."/>
            <person name="Sitrit Y."/>
            <person name="Stielow B."/>
            <person name="Szollosi G."/>
            <person name="Zifcakova L."/>
            <person name="Stursova M."/>
            <person name="Spatafora J.W."/>
            <person name="Tedersoo L."/>
            <person name="Vaario L.-M."/>
            <person name="Yamada A."/>
            <person name="Yan M."/>
            <person name="Wang P."/>
            <person name="Xu J."/>
            <person name="Bruns T."/>
            <person name="Baldrian P."/>
            <person name="Vilgalys R."/>
            <person name="Henrissat B."/>
            <person name="Grigoriev I.V."/>
            <person name="Hibbett D."/>
            <person name="Nagy L.G."/>
            <person name="Martin F.M."/>
        </authorList>
    </citation>
    <scope>NUCLEOTIDE SEQUENCE</scope>
    <source>
        <strain evidence="1">P2</strain>
    </source>
</reference>
<proteinExistence type="predicted"/>
<name>A0ACB6ZS93_THEGA</name>
<organism evidence="1 2">
    <name type="scientific">Thelephora ganbajun</name>
    <name type="common">Ganba fungus</name>
    <dbReference type="NCBI Taxonomy" id="370292"/>
    <lineage>
        <taxon>Eukaryota</taxon>
        <taxon>Fungi</taxon>
        <taxon>Dikarya</taxon>
        <taxon>Basidiomycota</taxon>
        <taxon>Agaricomycotina</taxon>
        <taxon>Agaricomycetes</taxon>
        <taxon>Thelephorales</taxon>
        <taxon>Thelephoraceae</taxon>
        <taxon>Thelephora</taxon>
    </lineage>
</organism>
<dbReference type="Proteomes" id="UP000886501">
    <property type="component" value="Unassembled WGS sequence"/>
</dbReference>
<gene>
    <name evidence="1" type="ORF">BDM02DRAFT_3109291</name>
</gene>
<keyword evidence="2" id="KW-1185">Reference proteome</keyword>
<reference evidence="1" key="2">
    <citation type="journal article" date="2020" name="Nat. Commun.">
        <title>Large-scale genome sequencing of mycorrhizal fungi provides insights into the early evolution of symbiotic traits.</title>
        <authorList>
            <person name="Miyauchi S."/>
            <person name="Kiss E."/>
            <person name="Kuo A."/>
            <person name="Drula E."/>
            <person name="Kohler A."/>
            <person name="Sanchez-Garcia M."/>
            <person name="Morin E."/>
            <person name="Andreopoulos B."/>
            <person name="Barry K.W."/>
            <person name="Bonito G."/>
            <person name="Buee M."/>
            <person name="Carver A."/>
            <person name="Chen C."/>
            <person name="Cichocki N."/>
            <person name="Clum A."/>
            <person name="Culley D."/>
            <person name="Crous P.W."/>
            <person name="Fauchery L."/>
            <person name="Girlanda M."/>
            <person name="Hayes R.D."/>
            <person name="Keri Z."/>
            <person name="LaButti K."/>
            <person name="Lipzen A."/>
            <person name="Lombard V."/>
            <person name="Magnuson J."/>
            <person name="Maillard F."/>
            <person name="Murat C."/>
            <person name="Nolan M."/>
            <person name="Ohm R.A."/>
            <person name="Pangilinan J."/>
            <person name="Pereira M.F."/>
            <person name="Perotto S."/>
            <person name="Peter M."/>
            <person name="Pfister S."/>
            <person name="Riley R."/>
            <person name="Sitrit Y."/>
            <person name="Stielow J.B."/>
            <person name="Szollosi G."/>
            <person name="Zifcakova L."/>
            <person name="Stursova M."/>
            <person name="Spatafora J.W."/>
            <person name="Tedersoo L."/>
            <person name="Vaario L.M."/>
            <person name="Yamada A."/>
            <person name="Yan M."/>
            <person name="Wang P."/>
            <person name="Xu J."/>
            <person name="Bruns T."/>
            <person name="Baldrian P."/>
            <person name="Vilgalys R."/>
            <person name="Dunand C."/>
            <person name="Henrissat B."/>
            <person name="Grigoriev I.V."/>
            <person name="Hibbett D."/>
            <person name="Nagy L.G."/>
            <person name="Martin F.M."/>
        </authorList>
    </citation>
    <scope>NUCLEOTIDE SEQUENCE</scope>
    <source>
        <strain evidence="1">P2</strain>
    </source>
</reference>
<evidence type="ECO:0000313" key="1">
    <source>
        <dbReference type="EMBL" id="KAF9652301.1"/>
    </source>
</evidence>
<dbReference type="EMBL" id="MU117969">
    <property type="protein sequence ID" value="KAF9652301.1"/>
    <property type="molecule type" value="Genomic_DNA"/>
</dbReference>
<evidence type="ECO:0000313" key="2">
    <source>
        <dbReference type="Proteomes" id="UP000886501"/>
    </source>
</evidence>
<protein>
    <submittedName>
        <fullName evidence="1">Uncharacterized protein</fullName>
    </submittedName>
</protein>
<accession>A0ACB6ZS93</accession>
<comment type="caution">
    <text evidence="1">The sequence shown here is derived from an EMBL/GenBank/DDBJ whole genome shotgun (WGS) entry which is preliminary data.</text>
</comment>